<dbReference type="EMBL" id="CP011856">
    <property type="protein sequence ID" value="AKM54573.1"/>
    <property type="molecule type" value="Genomic_DNA"/>
</dbReference>
<feature type="domain" description="YlxR" evidence="1">
    <location>
        <begin position="10"/>
        <end position="84"/>
    </location>
</feature>
<reference evidence="2 3" key="1">
    <citation type="journal article" date="2015" name="Genome Biol. Evol.">
        <title>Found and Lost: The Fates of Horizontally Acquired Genes in Arthropod-Symbiotic Spiroplasma.</title>
        <authorList>
            <person name="Lo W.S."/>
            <person name="Gasparich G.E."/>
            <person name="Kuo C.H."/>
        </authorList>
    </citation>
    <scope>NUCLEOTIDE SEQUENCE [LARGE SCALE GENOMIC DNA]</scope>
    <source>
        <strain evidence="3">TDA-040725-5</strain>
    </source>
</reference>
<dbReference type="PANTHER" id="PTHR34215">
    <property type="entry name" value="BLL0784 PROTEIN"/>
    <property type="match status" value="1"/>
</dbReference>
<dbReference type="RefSeq" id="WP_047791767.1">
    <property type="nucleotide sequence ID" value="NZ_CP011856.1"/>
</dbReference>
<dbReference type="PANTHER" id="PTHR34215:SF1">
    <property type="entry name" value="YLXR DOMAIN-CONTAINING PROTEIN"/>
    <property type="match status" value="1"/>
</dbReference>
<dbReference type="Gene3D" id="3.30.1230.10">
    <property type="entry name" value="YlxR-like"/>
    <property type="match status" value="1"/>
</dbReference>
<dbReference type="SUPFAM" id="SSF64376">
    <property type="entry name" value="YlxR-like"/>
    <property type="match status" value="1"/>
</dbReference>
<dbReference type="InterPro" id="IPR035931">
    <property type="entry name" value="YlxR-like_sf"/>
</dbReference>
<proteinExistence type="predicted"/>
<protein>
    <submittedName>
        <fullName evidence="2">Putative RNA-binding protein</fullName>
    </submittedName>
</protein>
<dbReference type="AlphaFoldDB" id="A0A0H3XI87"/>
<gene>
    <name evidence="2" type="primary">ylxR</name>
    <name evidence="2" type="ORF">SERIO_v1c10170</name>
</gene>
<evidence type="ECO:0000313" key="3">
    <source>
        <dbReference type="Proteomes" id="UP000035661"/>
    </source>
</evidence>
<dbReference type="STRING" id="315358.SERIO_v1c10170"/>
<dbReference type="PATRIC" id="fig|743698.3.peg.1027"/>
<dbReference type="Pfam" id="PF04296">
    <property type="entry name" value="YlxR"/>
    <property type="match status" value="1"/>
</dbReference>
<dbReference type="CDD" id="cd00279">
    <property type="entry name" value="YlxR"/>
    <property type="match status" value="1"/>
</dbReference>
<evidence type="ECO:0000259" key="1">
    <source>
        <dbReference type="Pfam" id="PF04296"/>
    </source>
</evidence>
<evidence type="ECO:0000313" key="2">
    <source>
        <dbReference type="EMBL" id="AKM54573.1"/>
    </source>
</evidence>
<accession>A0A0H3XI87</accession>
<reference evidence="3" key="2">
    <citation type="submission" date="2015-06" db="EMBL/GenBank/DDBJ databases">
        <title>Complete genome sequence of Spiroplasma eriocheiris TDA-040725-5 (DSM 21848).</title>
        <authorList>
            <person name="Lo W.-S."/>
            <person name="Kuo C.-H."/>
        </authorList>
    </citation>
    <scope>NUCLEOTIDE SEQUENCE [LARGE SCALE GENOMIC DNA]</scope>
    <source>
        <strain evidence="3">TDA-040725-5</strain>
    </source>
</reference>
<keyword evidence="3" id="KW-1185">Reference proteome</keyword>
<sequence>MQTKKKIPLRKCVVSNQMFPKKELIRVVKTTNDEVLIDPTGKLNGRGAYLRPTLAIWEQAKKNRALERALHLKLSDEFYEELKKEIIEGWD</sequence>
<dbReference type="InterPro" id="IPR007393">
    <property type="entry name" value="YlxR_dom"/>
</dbReference>
<dbReference type="Proteomes" id="UP000035661">
    <property type="component" value="Chromosome"/>
</dbReference>
<name>A0A0H3XI87_9MOLU</name>
<dbReference type="InterPro" id="IPR037465">
    <property type="entry name" value="YlxR"/>
</dbReference>
<organism evidence="2 3">
    <name type="scientific">Spiroplasma eriocheiris</name>
    <dbReference type="NCBI Taxonomy" id="315358"/>
    <lineage>
        <taxon>Bacteria</taxon>
        <taxon>Bacillati</taxon>
        <taxon>Mycoplasmatota</taxon>
        <taxon>Mollicutes</taxon>
        <taxon>Entomoplasmatales</taxon>
        <taxon>Spiroplasmataceae</taxon>
        <taxon>Spiroplasma</taxon>
    </lineage>
</organism>
<dbReference type="NCBIfam" id="NF047356">
    <property type="entry name" value="RNA_bind_RnpM"/>
    <property type="match status" value="1"/>
</dbReference>
<dbReference type="KEGG" id="seri:SERIO_v1c10170"/>